<sequence>METTDVVICGCGPTGAMLSGYLGQMGVRNIVLEREARITTDPRGIALDEDGIRLLQGLGIYDQVYTDIGTYMNKFLFIGGTATVLNRKPFMQFDYDTTEGGTGHMGFICHKQPVLEKHLREVMDRWEACELRTQCAVTELAEDENWTYCRYIDGNGKAKQIRSRFFVGADGKTGFTRKEYLESRGVKLERLHNMFYEETWVAVNWKIELPTRTSHPEFPLWKLSYNPEQVPAVCGRFGLPHDRLWRFEYAILATEDGHEMAKPEKMKKVIYPYITHAGHQYGLSTDIQYPEDCITVLRSRAFLFSARSCNRWSEGRVVLCGDAAHVFPPFGGQGIASGFRDASSLAWRLALLCRSPTQSLASSRNILASWYMERKQQLEKSLRATIENGEFVNEKNPAKILLRTCFFWIMSFIPGWSHRMRLGQRREGMTKYQHEPGMPFMPQFDGGRCLPQVYCKLLDKGKSELLFTDDIIFDPRKRGLFRVLVYLRTLQELVQARHDIGDLHAISQGELDMNDVTFLVGETSPQVEESKEDLSSVVRIATGAEFANSALCNGRLPPYFYDPYRLGKEIKQKKYIILRPDRFIFAACGTKDEFQNALHNAVAYSRV</sequence>
<protein>
    <submittedName>
        <fullName evidence="1">Uncharacterized protein</fullName>
    </submittedName>
</protein>
<accession>A0ACC1SFA7</accession>
<dbReference type="Proteomes" id="UP001148629">
    <property type="component" value="Unassembled WGS sequence"/>
</dbReference>
<keyword evidence="2" id="KW-1185">Reference proteome</keyword>
<gene>
    <name evidence="1" type="ORF">NM208_g5926</name>
</gene>
<comment type="caution">
    <text evidence="1">The sequence shown here is derived from an EMBL/GenBank/DDBJ whole genome shotgun (WGS) entry which is preliminary data.</text>
</comment>
<evidence type="ECO:0000313" key="2">
    <source>
        <dbReference type="Proteomes" id="UP001148629"/>
    </source>
</evidence>
<evidence type="ECO:0000313" key="1">
    <source>
        <dbReference type="EMBL" id="KAJ3538382.1"/>
    </source>
</evidence>
<dbReference type="EMBL" id="JANRMS010000523">
    <property type="protein sequence ID" value="KAJ3538382.1"/>
    <property type="molecule type" value="Genomic_DNA"/>
</dbReference>
<organism evidence="1 2">
    <name type="scientific">Fusarium decemcellulare</name>
    <dbReference type="NCBI Taxonomy" id="57161"/>
    <lineage>
        <taxon>Eukaryota</taxon>
        <taxon>Fungi</taxon>
        <taxon>Dikarya</taxon>
        <taxon>Ascomycota</taxon>
        <taxon>Pezizomycotina</taxon>
        <taxon>Sordariomycetes</taxon>
        <taxon>Hypocreomycetidae</taxon>
        <taxon>Hypocreales</taxon>
        <taxon>Nectriaceae</taxon>
        <taxon>Fusarium</taxon>
        <taxon>Fusarium decemcellulare species complex</taxon>
    </lineage>
</organism>
<reference evidence="1" key="1">
    <citation type="submission" date="2022-08" db="EMBL/GenBank/DDBJ databases">
        <title>Genome Sequence of Fusarium decemcellulare.</title>
        <authorList>
            <person name="Buettner E."/>
        </authorList>
    </citation>
    <scope>NUCLEOTIDE SEQUENCE</scope>
    <source>
        <strain evidence="1">Babe19</strain>
    </source>
</reference>
<name>A0ACC1SFA7_9HYPO</name>
<proteinExistence type="predicted"/>